<accession>A0A0F9IB33</accession>
<gene>
    <name evidence="1" type="ORF">LCGC14_1602860</name>
</gene>
<protein>
    <submittedName>
        <fullName evidence="1">Uncharacterized protein</fullName>
    </submittedName>
</protein>
<name>A0A0F9IB33_9ZZZZ</name>
<feature type="non-terminal residue" evidence="1">
    <location>
        <position position="41"/>
    </location>
</feature>
<dbReference type="EMBL" id="LAZR01012878">
    <property type="protein sequence ID" value="KKM24657.1"/>
    <property type="molecule type" value="Genomic_DNA"/>
</dbReference>
<proteinExistence type="predicted"/>
<evidence type="ECO:0000313" key="1">
    <source>
        <dbReference type="EMBL" id="KKM24657.1"/>
    </source>
</evidence>
<reference evidence="1" key="1">
    <citation type="journal article" date="2015" name="Nature">
        <title>Complex archaea that bridge the gap between prokaryotes and eukaryotes.</title>
        <authorList>
            <person name="Spang A."/>
            <person name="Saw J.H."/>
            <person name="Jorgensen S.L."/>
            <person name="Zaremba-Niedzwiedzka K."/>
            <person name="Martijn J."/>
            <person name="Lind A.E."/>
            <person name="van Eijk R."/>
            <person name="Schleper C."/>
            <person name="Guy L."/>
            <person name="Ettema T.J."/>
        </authorList>
    </citation>
    <scope>NUCLEOTIDE SEQUENCE</scope>
</reference>
<dbReference type="AlphaFoldDB" id="A0A0F9IB33"/>
<organism evidence="1">
    <name type="scientific">marine sediment metagenome</name>
    <dbReference type="NCBI Taxonomy" id="412755"/>
    <lineage>
        <taxon>unclassified sequences</taxon>
        <taxon>metagenomes</taxon>
        <taxon>ecological metagenomes</taxon>
    </lineage>
</organism>
<comment type="caution">
    <text evidence="1">The sequence shown here is derived from an EMBL/GenBank/DDBJ whole genome shotgun (WGS) entry which is preliminary data.</text>
</comment>
<sequence>MSDLKTILREIIEMTNMIERDYPEVYGYLDEDPITIPDIEK</sequence>